<evidence type="ECO:0000313" key="4">
    <source>
        <dbReference type="Proteomes" id="UP000095023"/>
    </source>
</evidence>
<reference evidence="4" key="1">
    <citation type="submission" date="2016-02" db="EMBL/GenBank/DDBJ databases">
        <title>Comparative genomics of biotechnologically important yeasts.</title>
        <authorList>
            <consortium name="DOE Joint Genome Institute"/>
            <person name="Riley R."/>
            <person name="Haridas S."/>
            <person name="Wolfe K.H."/>
            <person name="Lopes M.R."/>
            <person name="Hittinger C.T."/>
            <person name="Goker M."/>
            <person name="Salamov A."/>
            <person name="Wisecaver J."/>
            <person name="Long T.M."/>
            <person name="Aerts A.L."/>
            <person name="Barry K."/>
            <person name="Choi C."/>
            <person name="Clum A."/>
            <person name="Coughlan A.Y."/>
            <person name="Deshpande S."/>
            <person name="Douglass A.P."/>
            <person name="Hanson S.J."/>
            <person name="Klenk H.-P."/>
            <person name="Labutti K."/>
            <person name="Lapidus A."/>
            <person name="Lindquist E."/>
            <person name="Lipzen A."/>
            <person name="Meier-Kolthoff J.P."/>
            <person name="Ohm R.A."/>
            <person name="Otillar R.P."/>
            <person name="Pangilinan J."/>
            <person name="Peng Y."/>
            <person name="Rokas A."/>
            <person name="Rosa C.A."/>
            <person name="Scheuner C."/>
            <person name="Sibirny A.A."/>
            <person name="Slot J.C."/>
            <person name="Stielow J.B."/>
            <person name="Sun H."/>
            <person name="Kurtzman C.P."/>
            <person name="Blackwell M."/>
            <person name="Jeffries T.W."/>
            <person name="Grigoriev I.V."/>
        </authorList>
    </citation>
    <scope>NUCLEOTIDE SEQUENCE [LARGE SCALE GENOMIC DNA]</scope>
    <source>
        <strain evidence="4">NRRL Y-17796</strain>
    </source>
</reference>
<dbReference type="InterPro" id="IPR013749">
    <property type="entry name" value="PM/HMP-P_kinase-1"/>
</dbReference>
<dbReference type="InterPro" id="IPR004305">
    <property type="entry name" value="Thiaminase-2/PQQC"/>
</dbReference>
<dbReference type="Proteomes" id="UP000095023">
    <property type="component" value="Unassembled WGS sequence"/>
</dbReference>
<accession>A0A1E4TLI3</accession>
<dbReference type="Gene3D" id="1.20.910.10">
    <property type="entry name" value="Heme oxygenase-like"/>
    <property type="match status" value="1"/>
</dbReference>
<dbReference type="OrthoDB" id="10028886at2759"/>
<dbReference type="GO" id="GO:0005829">
    <property type="term" value="C:cytosol"/>
    <property type="evidence" value="ECO:0007669"/>
    <property type="project" value="TreeGrafter"/>
</dbReference>
<dbReference type="GO" id="GO:0050334">
    <property type="term" value="F:thiaminase activity"/>
    <property type="evidence" value="ECO:0007669"/>
    <property type="project" value="InterPro"/>
</dbReference>
<dbReference type="Gene3D" id="3.40.1190.20">
    <property type="match status" value="1"/>
</dbReference>
<gene>
    <name evidence="3" type="ORF">CANCADRAFT_1212</name>
</gene>
<evidence type="ECO:0000313" key="3">
    <source>
        <dbReference type="EMBL" id="ODV92621.1"/>
    </source>
</evidence>
<dbReference type="PANTHER" id="PTHR20858">
    <property type="entry name" value="PHOSPHOMETHYLPYRIMIDINE KINASE"/>
    <property type="match status" value="1"/>
</dbReference>
<sequence>MTVRARVLTIAGSDCSGGAGIEADLKTFTANGCYGMTCITALTAQNTTGVKSIFPVSDQQFISTALTAIESDIGIDAIKTGMLYSSTTISTVAKFLRSLKVLPPVVVDPVLVSTSGSQLLPDDAVRGYVTDLAPLARLMTPNLQEALRLAQELTLDTQAPQCLDDMKQLARDLANGLGCGILLKGGHLPLSSDYKATTNRADQQFIVDVLCVGNEIEVFEGVYTRTKNLHGTGCTLSAAIAANLAKGESMFVAVKDSIAYVQQAIAVDLQLGSGNGPIDHLVRTNYLPFARNKFVDYLIAHPKVKDKWHEFVHHPFVQQLANGTLDRRVFQYYLQQDYLYLVHYARASALASYKATDIDTIAKSAAIVLHIQQEMKVHEGYCRSFGLSVADMKAVPEDNVCTAYSRYLLDIGQTRDWFSLQVAMSPCLIGYYQIGQRLYNDPNTKREGNPYWGWIENYAAPDFVEAAELGIELLETHSQHLSPSKLQELVEVFAQATVLESRFWQMGFSHDLPE</sequence>
<feature type="domain" description="Thiaminase-2/PQQC" evidence="1">
    <location>
        <begin position="301"/>
        <end position="507"/>
    </location>
</feature>
<dbReference type="SUPFAM" id="SSF53613">
    <property type="entry name" value="Ribokinase-like"/>
    <property type="match status" value="1"/>
</dbReference>
<dbReference type="NCBIfam" id="TIGR00097">
    <property type="entry name" value="HMP-P_kinase"/>
    <property type="match status" value="1"/>
</dbReference>
<proteinExistence type="predicted"/>
<dbReference type="FunFam" id="1.20.910.10:FF:000003">
    <property type="entry name" value="Hydroxymethylpyrimidine/phosphomethylpyrimidine kinase THI20"/>
    <property type="match status" value="1"/>
</dbReference>
<evidence type="ECO:0000259" key="1">
    <source>
        <dbReference type="Pfam" id="PF03070"/>
    </source>
</evidence>
<dbReference type="CDD" id="cd19367">
    <property type="entry name" value="TenA_C_ScTHI20-like"/>
    <property type="match status" value="1"/>
</dbReference>
<dbReference type="PANTHER" id="PTHR20858:SF17">
    <property type="entry name" value="HYDROXYMETHYLPYRIMIDINE_PHOSPHOMETHYLPYRIMIDINE KINASE THI20-RELATED"/>
    <property type="match status" value="1"/>
</dbReference>
<name>A0A1E4TLI3_9ASCO</name>
<dbReference type="Pfam" id="PF03070">
    <property type="entry name" value="TENA_THI-4"/>
    <property type="match status" value="1"/>
</dbReference>
<dbReference type="FunFam" id="3.40.1190.20:FF:000034">
    <property type="entry name" value="Putative hydroxymethylpyrimidine/ phosphomethylpyrimidine kinase 2"/>
    <property type="match status" value="1"/>
</dbReference>
<dbReference type="InterPro" id="IPR029056">
    <property type="entry name" value="Ribokinase-like"/>
</dbReference>
<dbReference type="EMBL" id="KV453841">
    <property type="protein sequence ID" value="ODV92621.1"/>
    <property type="molecule type" value="Genomic_DNA"/>
</dbReference>
<dbReference type="NCBIfam" id="TIGR04306">
    <property type="entry name" value="salvage_TenA"/>
    <property type="match status" value="1"/>
</dbReference>
<dbReference type="InterPro" id="IPR027574">
    <property type="entry name" value="Thiaminase_II"/>
</dbReference>
<dbReference type="AlphaFoldDB" id="A0A1E4TLI3"/>
<dbReference type="Pfam" id="PF08543">
    <property type="entry name" value="Phos_pyr_kin"/>
    <property type="match status" value="1"/>
</dbReference>
<dbReference type="InterPro" id="IPR016084">
    <property type="entry name" value="Haem_Oase-like_multi-hlx"/>
</dbReference>
<feature type="domain" description="Pyridoxamine kinase/Phosphomethylpyrimidine kinase" evidence="2">
    <location>
        <begin position="14"/>
        <end position="279"/>
    </location>
</feature>
<evidence type="ECO:0000259" key="2">
    <source>
        <dbReference type="Pfam" id="PF08543"/>
    </source>
</evidence>
<dbReference type="GO" id="GO:0008972">
    <property type="term" value="F:phosphomethylpyrimidine kinase activity"/>
    <property type="evidence" value="ECO:0007669"/>
    <property type="project" value="InterPro"/>
</dbReference>
<keyword evidence="4" id="KW-1185">Reference proteome</keyword>
<evidence type="ECO:0008006" key="5">
    <source>
        <dbReference type="Google" id="ProtNLM"/>
    </source>
</evidence>
<dbReference type="SUPFAM" id="SSF48613">
    <property type="entry name" value="Heme oxygenase-like"/>
    <property type="match status" value="1"/>
</dbReference>
<dbReference type="GO" id="GO:0008902">
    <property type="term" value="F:hydroxymethylpyrimidine kinase activity"/>
    <property type="evidence" value="ECO:0007669"/>
    <property type="project" value="TreeGrafter"/>
</dbReference>
<dbReference type="CDD" id="cd01169">
    <property type="entry name" value="HMPP_kinase"/>
    <property type="match status" value="1"/>
</dbReference>
<dbReference type="GO" id="GO:0009228">
    <property type="term" value="P:thiamine biosynthetic process"/>
    <property type="evidence" value="ECO:0007669"/>
    <property type="project" value="InterPro"/>
</dbReference>
<organism evidence="3 4">
    <name type="scientific">Tortispora caseinolytica NRRL Y-17796</name>
    <dbReference type="NCBI Taxonomy" id="767744"/>
    <lineage>
        <taxon>Eukaryota</taxon>
        <taxon>Fungi</taxon>
        <taxon>Dikarya</taxon>
        <taxon>Ascomycota</taxon>
        <taxon>Saccharomycotina</taxon>
        <taxon>Trigonopsidomycetes</taxon>
        <taxon>Trigonopsidales</taxon>
        <taxon>Trigonopsidaceae</taxon>
        <taxon>Tortispora</taxon>
    </lineage>
</organism>
<protein>
    <recommendedName>
        <fullName evidence="5">Pyridoxamine kinase/Phosphomethylpyrimidine kinase domain-containing protein</fullName>
    </recommendedName>
</protein>
<dbReference type="InterPro" id="IPR004399">
    <property type="entry name" value="HMP/HMP-P_kinase_dom"/>
</dbReference>